<dbReference type="InterPro" id="IPR027417">
    <property type="entry name" value="P-loop_NTPase"/>
</dbReference>
<dbReference type="EMBL" id="JASJQH010008586">
    <property type="protein sequence ID" value="KAK9687865.1"/>
    <property type="molecule type" value="Genomic_DNA"/>
</dbReference>
<evidence type="ECO:0000313" key="5">
    <source>
        <dbReference type="Proteomes" id="UP001479436"/>
    </source>
</evidence>
<protein>
    <submittedName>
        <fullName evidence="4">Septin 2</fullName>
    </submittedName>
</protein>
<dbReference type="Pfam" id="PF00735">
    <property type="entry name" value="Septin"/>
    <property type="match status" value="1"/>
</dbReference>
<evidence type="ECO:0000313" key="4">
    <source>
        <dbReference type="EMBL" id="KAK9687865.1"/>
    </source>
</evidence>
<evidence type="ECO:0000259" key="3">
    <source>
        <dbReference type="Pfam" id="PF00735"/>
    </source>
</evidence>
<keyword evidence="1" id="KW-0547">Nucleotide-binding</keyword>
<feature type="compositionally biased region" description="Low complexity" evidence="2">
    <location>
        <begin position="492"/>
        <end position="511"/>
    </location>
</feature>
<dbReference type="Gene3D" id="3.40.50.300">
    <property type="entry name" value="P-loop containing nucleotide triphosphate hydrolases"/>
    <property type="match status" value="1"/>
</dbReference>
<proteinExistence type="inferred from homology"/>
<gene>
    <name evidence="4" type="primary">SEPT2</name>
    <name evidence="4" type="ORF">K7432_014613</name>
</gene>
<comment type="caution">
    <text evidence="4">The sequence shown here is derived from an EMBL/GenBank/DDBJ whole genome shotgun (WGS) entry which is preliminary data.</text>
</comment>
<feature type="region of interest" description="Disordered" evidence="2">
    <location>
        <begin position="490"/>
        <end position="546"/>
    </location>
</feature>
<dbReference type="InterPro" id="IPR030379">
    <property type="entry name" value="G_SEPTIN_dom"/>
</dbReference>
<name>A0ABR2VP91_9FUNG</name>
<keyword evidence="5" id="KW-1185">Reference proteome</keyword>
<dbReference type="Proteomes" id="UP001479436">
    <property type="component" value="Unassembled WGS sequence"/>
</dbReference>
<sequence>MVIQSTQQFPPSEAVIEEVSFLSESDDSDFEVVEEAFLWESLGSETSSRNSTSEQSAISFLDSVELPGPYLASPEKNSDEKPYTVNTDLHSNETEVHTSENFHVDKVISEENKPEEVKDPIVEEKTEVDLPDHEPKKDGAFDSTQARLTSADSHGLHASAFEENLRFTLENSAFDTITFELPLTLRIIFIGSGANGDDKEPILEKISHSLARLFEPSPTNSQTLSGSSTMLGSRREFGINYVVLPMSVLLGRDDLRNSVVRYEDSGVYIQVGDFIGRSASDTLQYIQSLESSFLPNSPHTRKNVVDVCFYFISPFPNNDDVSDMVLISQRVNVVPIIVGTEALNVDEIVECRKSILEMLEKNEVNIKSFTDSNILLTHGWLKNKGDICGETILTTTEFTLLDSQCVYNRVLEFHVDAIKSATKQVAFELKRKKRRSLRWFTTLMVAFSLILWILLPIPGLDIDIPDEPADNSAGERPEIVELLNQTTSISAKSLSPQPSNSNSISIISKPSTDLTVHTPPKLNSNLQKASTKVHKPSDPKTTTSVPILNTTDQTQSRELSKVEDRGLIEVKTPKELSVHSIGPTCQIPTKHLTISFDSQRSPEPSKINTPTETLQVPNVEECSDTPIQCILLKARRSISMPLKDSTSYILHIRSKVRSTAFSALGDLVELYTDFAQPHLNWYIEKAIHYRASIRQKISTVKVYLGKEYIKKVDQYAEPFVSKVVEMRKAFRERISNIKEKIMKKSHRS</sequence>
<keyword evidence="1" id="KW-0342">GTP-binding</keyword>
<evidence type="ECO:0000256" key="2">
    <source>
        <dbReference type="SAM" id="MobiDB-lite"/>
    </source>
</evidence>
<feature type="domain" description="Septin-type G" evidence="3">
    <location>
        <begin position="298"/>
        <end position="372"/>
    </location>
</feature>
<comment type="similarity">
    <text evidence="1">Belongs to the TRAFAC class TrmE-Era-EngA-EngB-Septin-like GTPase superfamily. Septin GTPase family.</text>
</comment>
<evidence type="ECO:0000256" key="1">
    <source>
        <dbReference type="RuleBase" id="RU004560"/>
    </source>
</evidence>
<reference evidence="4 5" key="1">
    <citation type="submission" date="2023-04" db="EMBL/GenBank/DDBJ databases">
        <title>Genome of Basidiobolus ranarum AG-B5.</title>
        <authorList>
            <person name="Stajich J.E."/>
            <person name="Carter-House D."/>
            <person name="Gryganskyi A."/>
        </authorList>
    </citation>
    <scope>NUCLEOTIDE SEQUENCE [LARGE SCALE GENOMIC DNA]</scope>
    <source>
        <strain evidence="4 5">AG-B5</strain>
    </source>
</reference>
<feature type="compositionally biased region" description="Polar residues" evidence="2">
    <location>
        <begin position="521"/>
        <end position="530"/>
    </location>
</feature>
<accession>A0ABR2VP91</accession>
<organism evidence="4 5">
    <name type="scientific">Basidiobolus ranarum</name>
    <dbReference type="NCBI Taxonomy" id="34480"/>
    <lineage>
        <taxon>Eukaryota</taxon>
        <taxon>Fungi</taxon>
        <taxon>Fungi incertae sedis</taxon>
        <taxon>Zoopagomycota</taxon>
        <taxon>Entomophthoromycotina</taxon>
        <taxon>Basidiobolomycetes</taxon>
        <taxon>Basidiobolales</taxon>
        <taxon>Basidiobolaceae</taxon>
        <taxon>Basidiobolus</taxon>
    </lineage>
</organism>